<keyword evidence="1" id="KW-0812">Transmembrane</keyword>
<evidence type="ECO:0000313" key="3">
    <source>
        <dbReference type="Proteomes" id="UP000004947"/>
    </source>
</evidence>
<dbReference type="InterPro" id="IPR046345">
    <property type="entry name" value="TraB_PrgY-like"/>
</dbReference>
<feature type="transmembrane region" description="Helical" evidence="1">
    <location>
        <begin position="297"/>
        <end position="316"/>
    </location>
</feature>
<dbReference type="AlphaFoldDB" id="A6DMI3"/>
<feature type="transmembrane region" description="Helical" evidence="1">
    <location>
        <begin position="406"/>
        <end position="424"/>
    </location>
</feature>
<dbReference type="Proteomes" id="UP000004947">
    <property type="component" value="Unassembled WGS sequence"/>
</dbReference>
<feature type="transmembrane region" description="Helical" evidence="1">
    <location>
        <begin position="323"/>
        <end position="342"/>
    </location>
</feature>
<protein>
    <submittedName>
        <fullName evidence="2">Mating response propein to a peptide sex pheromone</fullName>
    </submittedName>
</protein>
<dbReference type="STRING" id="313628.LNTAR_15927"/>
<keyword evidence="3" id="KW-1185">Reference proteome</keyword>
<dbReference type="RefSeq" id="WP_007279081.1">
    <property type="nucleotide sequence ID" value="NZ_ABCK01000011.1"/>
</dbReference>
<comment type="caution">
    <text evidence="2">The sequence shown here is derived from an EMBL/GenBank/DDBJ whole genome shotgun (WGS) entry which is preliminary data.</text>
</comment>
<organism evidence="2 3">
    <name type="scientific">Lentisphaera araneosa HTCC2155</name>
    <dbReference type="NCBI Taxonomy" id="313628"/>
    <lineage>
        <taxon>Bacteria</taxon>
        <taxon>Pseudomonadati</taxon>
        <taxon>Lentisphaerota</taxon>
        <taxon>Lentisphaeria</taxon>
        <taxon>Lentisphaerales</taxon>
        <taxon>Lentisphaeraceae</taxon>
        <taxon>Lentisphaera</taxon>
    </lineage>
</organism>
<reference evidence="2 3" key="1">
    <citation type="journal article" date="2010" name="J. Bacteriol.">
        <title>Genome sequence of Lentisphaera araneosa HTCC2155T, the type species of the order Lentisphaerales in the phylum Lentisphaerae.</title>
        <authorList>
            <person name="Thrash J.C."/>
            <person name="Cho J.C."/>
            <person name="Vergin K.L."/>
            <person name="Morris R.M."/>
            <person name="Giovannoni S.J."/>
        </authorList>
    </citation>
    <scope>NUCLEOTIDE SEQUENCE [LARGE SCALE GENOMIC DNA]</scope>
    <source>
        <strain evidence="2 3">HTCC2155</strain>
    </source>
</reference>
<dbReference type="Pfam" id="PF01963">
    <property type="entry name" value="TraB_PrgY_gumN"/>
    <property type="match status" value="2"/>
</dbReference>
<dbReference type="InterPro" id="IPR002816">
    <property type="entry name" value="TraB/PrgY/GumN_fam"/>
</dbReference>
<gene>
    <name evidence="2" type="ORF">LNTAR_15927</name>
</gene>
<evidence type="ECO:0000256" key="1">
    <source>
        <dbReference type="SAM" id="Phobius"/>
    </source>
</evidence>
<dbReference type="eggNOG" id="COG1916">
    <property type="taxonomic scope" value="Bacteria"/>
</dbReference>
<dbReference type="CDD" id="cd14726">
    <property type="entry name" value="TraB_PrgY-like"/>
    <property type="match status" value="1"/>
</dbReference>
<dbReference type="OrthoDB" id="9809330at2"/>
<feature type="transmembrane region" description="Helical" evidence="1">
    <location>
        <begin position="145"/>
        <end position="167"/>
    </location>
</feature>
<feature type="transmembrane region" description="Helical" evidence="1">
    <location>
        <begin position="348"/>
        <end position="369"/>
    </location>
</feature>
<accession>A6DMI3</accession>
<keyword evidence="1" id="KW-1133">Transmembrane helix</keyword>
<dbReference type="PANTHER" id="PTHR21530:SF7">
    <property type="entry name" value="TRAB DOMAIN-CONTAINING PROTEIN"/>
    <property type="match status" value="1"/>
</dbReference>
<keyword evidence="1" id="KW-0472">Membrane</keyword>
<dbReference type="PANTHER" id="PTHR21530">
    <property type="entry name" value="PHEROMONE SHUTDOWN PROTEIN"/>
    <property type="match status" value="1"/>
</dbReference>
<dbReference type="EMBL" id="ABCK01000011">
    <property type="protein sequence ID" value="EDM27173.1"/>
    <property type="molecule type" value="Genomic_DNA"/>
</dbReference>
<sequence>MDKEQNVERLSFGDREVILIGTAHVSKTSAEQVTRVIEEEQPDAVCVELCESRYQKIKDPDSWKNMDLVKILKEGKLMLFIINLILASHQKKIAEKMGINPGQEMLNAISSAEENEMSLELIDRDVKTTLNRTWGLMSLSNKIKLLASMLGTMTIVAWLLSFILFIVHQSSQIFEGHDKIINIVIVALFLVPFFLPEGNNKEEEVTEESLEKLKEQDMLENLLQEMGDNLPDVKKRLIDERDLYMVKKLQQCESKKMVAVVGAGHVPGMLRHWNDEIDLAALEELPQPGILSKCFKYGFPAVLVLVGVAGMFFLDFDKIKDLIISYIIITGGGAAIGAVVVLSHPWSIFLAFISAPITILHPALGVGMITGVSEAVKRKPTAGDFETLLDDFGSVKGWIKNRVTRVLLTSVASSIGAILGLLYFCHKHNVTGFFKS</sequence>
<feature type="transmembrane region" description="Helical" evidence="1">
    <location>
        <begin position="179"/>
        <end position="195"/>
    </location>
</feature>
<evidence type="ECO:0000313" key="2">
    <source>
        <dbReference type="EMBL" id="EDM27173.1"/>
    </source>
</evidence>
<name>A6DMI3_9BACT</name>
<proteinExistence type="predicted"/>